<feature type="transmembrane region" description="Helical" evidence="6">
    <location>
        <begin position="97"/>
        <end position="116"/>
    </location>
</feature>
<evidence type="ECO:0000256" key="6">
    <source>
        <dbReference type="SAM" id="Phobius"/>
    </source>
</evidence>
<keyword evidence="10" id="KW-1185">Reference proteome</keyword>
<dbReference type="GO" id="GO:0000271">
    <property type="term" value="P:polysaccharide biosynthetic process"/>
    <property type="evidence" value="ECO:0007669"/>
    <property type="project" value="InterPro"/>
</dbReference>
<comment type="caution">
    <text evidence="9">The sequence shown here is derived from an EMBL/GenBank/DDBJ whole genome shotgun (WGS) entry which is preliminary data.</text>
</comment>
<feature type="transmembrane region" description="Helical" evidence="6">
    <location>
        <begin position="5"/>
        <end position="26"/>
    </location>
</feature>
<dbReference type="Proteomes" id="UP000240974">
    <property type="component" value="Unassembled WGS sequence"/>
</dbReference>
<dbReference type="PANTHER" id="PTHR38459:SF1">
    <property type="entry name" value="PROPHAGE BACTOPRENOL-LINKED GLUCOSE TRANSLOCASE HOMOLOG"/>
    <property type="match status" value="1"/>
</dbReference>
<feature type="transmembrane region" description="Helical" evidence="6">
    <location>
        <begin position="73"/>
        <end position="91"/>
    </location>
</feature>
<dbReference type="RefSeq" id="WP_107029787.1">
    <property type="nucleotide sequence ID" value="NZ_JAJDKX010000016.1"/>
</dbReference>
<dbReference type="InterPro" id="IPR007267">
    <property type="entry name" value="GtrA_DPMS_TM"/>
</dbReference>
<proteinExistence type="inferred from homology"/>
<dbReference type="GO" id="GO:0005886">
    <property type="term" value="C:plasma membrane"/>
    <property type="evidence" value="ECO:0007669"/>
    <property type="project" value="TreeGrafter"/>
</dbReference>
<evidence type="ECO:0000256" key="3">
    <source>
        <dbReference type="ARBA" id="ARBA00022692"/>
    </source>
</evidence>
<reference evidence="8" key="2">
    <citation type="submission" date="2022-06" db="EMBL/GenBank/DDBJ databases">
        <title>Isolation of gut microbiota from human fecal samples.</title>
        <authorList>
            <person name="Pamer E.G."/>
            <person name="Barat B."/>
            <person name="Waligurski E."/>
            <person name="Medina S."/>
            <person name="Paddock L."/>
            <person name="Mostad J."/>
        </authorList>
    </citation>
    <scope>NUCLEOTIDE SEQUENCE</scope>
    <source>
        <strain evidence="8">DFI.6.24</strain>
    </source>
</reference>
<dbReference type="Proteomes" id="UP001204814">
    <property type="component" value="Unassembled WGS sequence"/>
</dbReference>
<dbReference type="EMBL" id="PYLQ01000007">
    <property type="protein sequence ID" value="PST41544.1"/>
    <property type="molecule type" value="Genomic_DNA"/>
</dbReference>
<feature type="transmembrane region" description="Helical" evidence="6">
    <location>
        <begin position="32"/>
        <end position="52"/>
    </location>
</feature>
<dbReference type="InterPro" id="IPR051401">
    <property type="entry name" value="GtrA_CellWall_Glycosyl"/>
</dbReference>
<dbReference type="EMBL" id="JANGBO010000012">
    <property type="protein sequence ID" value="MCQ5062347.1"/>
    <property type="molecule type" value="Genomic_DNA"/>
</dbReference>
<gene>
    <name evidence="9" type="ORF">C7U54_06965</name>
    <name evidence="8" type="ORF">NE542_11025</name>
</gene>
<comment type="similarity">
    <text evidence="2">Belongs to the GtrA family.</text>
</comment>
<dbReference type="Pfam" id="PF04138">
    <property type="entry name" value="GtrA_DPMS_TM"/>
    <property type="match status" value="1"/>
</dbReference>
<reference evidence="9 10" key="1">
    <citation type="journal article" date="2019" name="Int. J. Syst. Evol. Microbiol.">
        <title>Faecalibacillus intestinalis gen. nov., sp. nov. and Faecalibacillus faecis sp. nov., isolated from human faeces.</title>
        <authorList>
            <person name="Seo B."/>
            <person name="Jeon K."/>
            <person name="Baek I."/>
            <person name="Lee Y.M."/>
            <person name="Baek K."/>
            <person name="Ko G."/>
        </authorList>
    </citation>
    <scope>NUCLEOTIDE SEQUENCE [LARGE SCALE GENOMIC DNA]</scope>
    <source>
        <strain evidence="9 10">SNUG30099</strain>
    </source>
</reference>
<dbReference type="AlphaFoldDB" id="A0A2T3G1X2"/>
<accession>A0A2T3G1X2</accession>
<evidence type="ECO:0000313" key="8">
    <source>
        <dbReference type="EMBL" id="MCQ5062347.1"/>
    </source>
</evidence>
<name>A0A2T3G1X2_9FIRM</name>
<evidence type="ECO:0000259" key="7">
    <source>
        <dbReference type="Pfam" id="PF04138"/>
    </source>
</evidence>
<evidence type="ECO:0000256" key="1">
    <source>
        <dbReference type="ARBA" id="ARBA00004141"/>
    </source>
</evidence>
<evidence type="ECO:0000313" key="9">
    <source>
        <dbReference type="EMBL" id="PST41544.1"/>
    </source>
</evidence>
<evidence type="ECO:0000256" key="4">
    <source>
        <dbReference type="ARBA" id="ARBA00022989"/>
    </source>
</evidence>
<keyword evidence="4 6" id="KW-1133">Transmembrane helix</keyword>
<dbReference type="PANTHER" id="PTHR38459">
    <property type="entry name" value="PROPHAGE BACTOPRENOL-LINKED GLUCOSE TRANSLOCASE HOMOLOG"/>
    <property type="match status" value="1"/>
</dbReference>
<keyword evidence="5 6" id="KW-0472">Membrane</keyword>
<organism evidence="9 10">
    <name type="scientific">Faecalibacillus intestinalis</name>
    <dbReference type="NCBI Taxonomy" id="1982626"/>
    <lineage>
        <taxon>Bacteria</taxon>
        <taxon>Bacillati</taxon>
        <taxon>Bacillota</taxon>
        <taxon>Erysipelotrichia</taxon>
        <taxon>Erysipelotrichales</taxon>
        <taxon>Coprobacillaceae</taxon>
        <taxon>Faecalibacillus</taxon>
    </lineage>
</organism>
<sequence length="124" mass="14099">MIKKIINFGLVGVFATAIEYILLIVLKEFFNVDVIIASGIAFTISLLFNYVLSIKYVFVDKKEMSKTKEMTGFFITAIIGLGINQVMMYVLVDMVNIYYLFAKVVSTGTVMIWNFISRHVFLEG</sequence>
<feature type="domain" description="GtrA/DPMS transmembrane" evidence="7">
    <location>
        <begin position="8"/>
        <end position="121"/>
    </location>
</feature>
<evidence type="ECO:0000256" key="2">
    <source>
        <dbReference type="ARBA" id="ARBA00009399"/>
    </source>
</evidence>
<evidence type="ECO:0000256" key="5">
    <source>
        <dbReference type="ARBA" id="ARBA00023136"/>
    </source>
</evidence>
<comment type="subcellular location">
    <subcellularLocation>
        <location evidence="1">Membrane</location>
        <topology evidence="1">Multi-pass membrane protein</topology>
    </subcellularLocation>
</comment>
<evidence type="ECO:0000313" key="10">
    <source>
        <dbReference type="Proteomes" id="UP000240974"/>
    </source>
</evidence>
<keyword evidence="3 6" id="KW-0812">Transmembrane</keyword>
<protein>
    <submittedName>
        <fullName evidence="9">GtrA family protein</fullName>
    </submittedName>
</protein>